<feature type="domain" description="CBS" evidence="3">
    <location>
        <begin position="86"/>
        <end position="142"/>
    </location>
</feature>
<dbReference type="CDD" id="cd04622">
    <property type="entry name" value="CBS_pair_HRP1_like"/>
    <property type="match status" value="1"/>
</dbReference>
<dbReference type="Gene3D" id="3.10.580.10">
    <property type="entry name" value="CBS-domain"/>
    <property type="match status" value="1"/>
</dbReference>
<dbReference type="Pfam" id="PF00571">
    <property type="entry name" value="CBS"/>
    <property type="match status" value="2"/>
</dbReference>
<organism evidence="4 5">
    <name type="scientific">Trinickia symbiotica</name>
    <dbReference type="NCBI Taxonomy" id="863227"/>
    <lineage>
        <taxon>Bacteria</taxon>
        <taxon>Pseudomonadati</taxon>
        <taxon>Pseudomonadota</taxon>
        <taxon>Betaproteobacteria</taxon>
        <taxon>Burkholderiales</taxon>
        <taxon>Burkholderiaceae</taxon>
        <taxon>Trinickia</taxon>
    </lineage>
</organism>
<sequence>MVACELAVDRCPGMQMFVKDIMRKAVCVEPDVTLAVAARRLKELNIGCMPVCSGTQVLGMLTDRDIAMRAVADGRSAETMTVREAMSVGALYCFEHDTVQTAETLMKNAHVRRLVVLDHRRRIAGIVSITDLSGQSFAAPSVRNRRISNGSRE</sequence>
<protein>
    <submittedName>
        <fullName evidence="4">CBS domain-containing protein</fullName>
    </submittedName>
</protein>
<dbReference type="PANTHER" id="PTHR43080:SF2">
    <property type="entry name" value="CBS DOMAIN-CONTAINING PROTEIN"/>
    <property type="match status" value="1"/>
</dbReference>
<keyword evidence="1 2" id="KW-0129">CBS domain</keyword>
<evidence type="ECO:0000313" key="5">
    <source>
        <dbReference type="Proteomes" id="UP000235777"/>
    </source>
</evidence>
<gene>
    <name evidence="4" type="ORF">C0Z20_11105</name>
</gene>
<dbReference type="InterPro" id="IPR000644">
    <property type="entry name" value="CBS_dom"/>
</dbReference>
<dbReference type="Proteomes" id="UP000235777">
    <property type="component" value="Unassembled WGS sequence"/>
</dbReference>
<keyword evidence="5" id="KW-1185">Reference proteome</keyword>
<dbReference type="InterPro" id="IPR051257">
    <property type="entry name" value="Diverse_CBS-Domain"/>
</dbReference>
<comment type="caution">
    <text evidence="4">The sequence shown here is derived from an EMBL/GenBank/DDBJ whole genome shotgun (WGS) entry which is preliminary data.</text>
</comment>
<evidence type="ECO:0000256" key="2">
    <source>
        <dbReference type="PROSITE-ProRule" id="PRU00703"/>
    </source>
</evidence>
<dbReference type="EMBL" id="PNYC01000006">
    <property type="protein sequence ID" value="PMS36648.1"/>
    <property type="molecule type" value="Genomic_DNA"/>
</dbReference>
<proteinExistence type="predicted"/>
<dbReference type="SUPFAM" id="SSF54631">
    <property type="entry name" value="CBS-domain pair"/>
    <property type="match status" value="1"/>
</dbReference>
<dbReference type="PROSITE" id="PS51371">
    <property type="entry name" value="CBS"/>
    <property type="match status" value="2"/>
</dbReference>
<evidence type="ECO:0000256" key="1">
    <source>
        <dbReference type="ARBA" id="ARBA00023122"/>
    </source>
</evidence>
<dbReference type="SMART" id="SM00116">
    <property type="entry name" value="CBS"/>
    <property type="match status" value="2"/>
</dbReference>
<reference evidence="4 5" key="1">
    <citation type="submission" date="2018-01" db="EMBL/GenBank/DDBJ databases">
        <title>Whole genome analyses suggest that Burkholderia sensu lato contains two further novel genera in the rhizoxinica-symbiotica group Mycetohabitans gen. nov., and Trinickia gen. nov.: implications for the evolution of diazotrophy and nodulation in the Burkholderiaceae.</title>
        <authorList>
            <person name="Estrada-de los Santos P."/>
            <person name="Palmer M."/>
            <person name="Chavez-Ramirez B."/>
            <person name="Beukes C."/>
            <person name="Steenkamp E.T."/>
            <person name="Hirsch A.M."/>
            <person name="Manyaka P."/>
            <person name="Maluk M."/>
            <person name="Lafos M."/>
            <person name="Crook M."/>
            <person name="Gross E."/>
            <person name="Simon M.F."/>
            <person name="Bueno dos Reis Junior F."/>
            <person name="Poole P.S."/>
            <person name="Venter S.N."/>
            <person name="James E.K."/>
        </authorList>
    </citation>
    <scope>NUCLEOTIDE SEQUENCE [LARGE SCALE GENOMIC DNA]</scope>
    <source>
        <strain evidence="4 5">JPY 581</strain>
    </source>
</reference>
<feature type="domain" description="CBS" evidence="3">
    <location>
        <begin position="21"/>
        <end position="78"/>
    </location>
</feature>
<dbReference type="AlphaFoldDB" id="A0A2N7X4F0"/>
<dbReference type="PANTHER" id="PTHR43080">
    <property type="entry name" value="CBS DOMAIN-CONTAINING PROTEIN CBSX3, MITOCHONDRIAL"/>
    <property type="match status" value="1"/>
</dbReference>
<dbReference type="InterPro" id="IPR046342">
    <property type="entry name" value="CBS_dom_sf"/>
</dbReference>
<evidence type="ECO:0000259" key="3">
    <source>
        <dbReference type="PROSITE" id="PS51371"/>
    </source>
</evidence>
<name>A0A2N7X4F0_9BURK</name>
<evidence type="ECO:0000313" key="4">
    <source>
        <dbReference type="EMBL" id="PMS36648.1"/>
    </source>
</evidence>
<accession>A0A2N7X4F0</accession>